<comment type="similarity">
    <text evidence="1 2">Belongs to the arylamine N-acetyltransferase family.</text>
</comment>
<name>A0A316A1Z3_9FIRM</name>
<organism evidence="3 4">
    <name type="scientific">Faecalicatena contorta</name>
    <dbReference type="NCBI Taxonomy" id="39482"/>
    <lineage>
        <taxon>Bacteria</taxon>
        <taxon>Bacillati</taxon>
        <taxon>Bacillota</taxon>
        <taxon>Clostridia</taxon>
        <taxon>Lachnospirales</taxon>
        <taxon>Lachnospiraceae</taxon>
        <taxon>Faecalicatena</taxon>
    </lineage>
</organism>
<dbReference type="SUPFAM" id="SSF54001">
    <property type="entry name" value="Cysteine proteinases"/>
    <property type="match status" value="1"/>
</dbReference>
<dbReference type="InterPro" id="IPR053710">
    <property type="entry name" value="Arylamine_NAT_domain_sf"/>
</dbReference>
<evidence type="ECO:0000313" key="4">
    <source>
        <dbReference type="Proteomes" id="UP000254051"/>
    </source>
</evidence>
<dbReference type="PRINTS" id="PR01543">
    <property type="entry name" value="ANATRNSFRASE"/>
</dbReference>
<dbReference type="AlphaFoldDB" id="A0A316A1Z3"/>
<dbReference type="InterPro" id="IPR038765">
    <property type="entry name" value="Papain-like_cys_pep_sf"/>
</dbReference>
<dbReference type="Proteomes" id="UP000254051">
    <property type="component" value="Unassembled WGS sequence"/>
</dbReference>
<dbReference type="Pfam" id="PF00797">
    <property type="entry name" value="Acetyltransf_2"/>
    <property type="match status" value="1"/>
</dbReference>
<keyword evidence="4" id="KW-1185">Reference proteome</keyword>
<keyword evidence="3" id="KW-0808">Transferase</keyword>
<evidence type="ECO:0000256" key="2">
    <source>
        <dbReference type="RuleBase" id="RU003452"/>
    </source>
</evidence>
<dbReference type="EMBL" id="UHJJ01000002">
    <property type="protein sequence ID" value="SUQ13211.1"/>
    <property type="molecule type" value="Genomic_DNA"/>
</dbReference>
<evidence type="ECO:0000313" key="3">
    <source>
        <dbReference type="EMBL" id="SUQ13211.1"/>
    </source>
</evidence>
<dbReference type="PANTHER" id="PTHR11786:SF0">
    <property type="entry name" value="ARYLAMINE N-ACETYLTRANSFERASE 4-RELATED"/>
    <property type="match status" value="1"/>
</dbReference>
<protein>
    <submittedName>
        <fullName evidence="3">N-hydroxyarylamine O-acetyltransferase</fullName>
    </submittedName>
</protein>
<dbReference type="GO" id="GO:0016407">
    <property type="term" value="F:acetyltransferase activity"/>
    <property type="evidence" value="ECO:0007669"/>
    <property type="project" value="InterPro"/>
</dbReference>
<proteinExistence type="inferred from homology"/>
<dbReference type="InterPro" id="IPR001447">
    <property type="entry name" value="Arylamine_N-AcTrfase"/>
</dbReference>
<sequence>MIDENFILSASQVEQYLQRLGLDYKQDKNRLIPSEENLKYLQTIHISKIPYENLSILLGEPISLNGKDLFIKIISNNRGGYCFEVNGLYTFLLKALGYKVTVYNVRFISENKGVQMRRHRIMRVEIDGISYITDVSFRNEYPRTALRFICGKVQTDGISEYKFTQDEYYGYIMWQKRTGKEWSKIFGFDESPQSEIDFLLPNYYCETHPDSPFIDAPHMSICPIDQHITMAGREFTISKKNKILVKRNIETNEEFILLCKTYFGIEINKEKADVIMRKTRHKS</sequence>
<evidence type="ECO:0000256" key="1">
    <source>
        <dbReference type="ARBA" id="ARBA00006547"/>
    </source>
</evidence>
<accession>A0A316A1Z3</accession>
<dbReference type="PANTHER" id="PTHR11786">
    <property type="entry name" value="N-HYDROXYARYLAMINE O-ACETYLTRANSFERASE"/>
    <property type="match status" value="1"/>
</dbReference>
<gene>
    <name evidence="3" type="ORF">SAMN05216529_102429</name>
</gene>
<dbReference type="Gene3D" id="3.30.2140.20">
    <property type="match status" value="1"/>
</dbReference>
<reference evidence="4" key="1">
    <citation type="submission" date="2017-07" db="EMBL/GenBank/DDBJ databases">
        <authorList>
            <person name="Varghese N."/>
            <person name="Submissions S."/>
        </authorList>
    </citation>
    <scope>NUCLEOTIDE SEQUENCE [LARGE SCALE GENOMIC DNA]</scope>
    <source>
        <strain evidence="4">NLAE-zl-C134</strain>
    </source>
</reference>